<dbReference type="PANTHER" id="PTHR46558">
    <property type="entry name" value="TRACRIPTIONAL REGULATORY PROTEIN-RELATED-RELATED"/>
    <property type="match status" value="1"/>
</dbReference>
<accession>A0AAE3DDB1</accession>
<evidence type="ECO:0000313" key="3">
    <source>
        <dbReference type="EMBL" id="MCC2129783.1"/>
    </source>
</evidence>
<dbReference type="Gene3D" id="1.10.260.40">
    <property type="entry name" value="lambda repressor-like DNA-binding domains"/>
    <property type="match status" value="1"/>
</dbReference>
<name>A0AAE3DDB1_9FIRM</name>
<reference evidence="3" key="1">
    <citation type="submission" date="2021-10" db="EMBL/GenBank/DDBJ databases">
        <title>Anaerobic single-cell dispensing facilitates the cultivation of human gut bacteria.</title>
        <authorList>
            <person name="Afrizal A."/>
        </authorList>
    </citation>
    <scope>NUCLEOTIDE SEQUENCE</scope>
    <source>
        <strain evidence="3">CLA-AA-H272</strain>
    </source>
</reference>
<gene>
    <name evidence="3" type="ORF">LKD37_09675</name>
</gene>
<proteinExistence type="predicted"/>
<evidence type="ECO:0000256" key="1">
    <source>
        <dbReference type="ARBA" id="ARBA00023125"/>
    </source>
</evidence>
<dbReference type="SUPFAM" id="SSF47413">
    <property type="entry name" value="lambda repressor-like DNA-binding domains"/>
    <property type="match status" value="1"/>
</dbReference>
<dbReference type="EMBL" id="JAJEPW010000026">
    <property type="protein sequence ID" value="MCC2129783.1"/>
    <property type="molecule type" value="Genomic_DNA"/>
</dbReference>
<dbReference type="Proteomes" id="UP001199319">
    <property type="component" value="Unassembled WGS sequence"/>
</dbReference>
<evidence type="ECO:0000313" key="4">
    <source>
        <dbReference type="Proteomes" id="UP001199319"/>
    </source>
</evidence>
<organism evidence="3 4">
    <name type="scientific">Brotocaccenecus cirricatena</name>
    <dbReference type="NCBI Taxonomy" id="3064195"/>
    <lineage>
        <taxon>Bacteria</taxon>
        <taxon>Bacillati</taxon>
        <taxon>Bacillota</taxon>
        <taxon>Clostridia</taxon>
        <taxon>Eubacteriales</taxon>
        <taxon>Oscillospiraceae</taxon>
        <taxon>Brotocaccenecus</taxon>
    </lineage>
</organism>
<comment type="caution">
    <text evidence="3">The sequence shown here is derived from an EMBL/GenBank/DDBJ whole genome shotgun (WGS) entry which is preliminary data.</text>
</comment>
<keyword evidence="4" id="KW-1185">Reference proteome</keyword>
<dbReference type="RefSeq" id="WP_302929019.1">
    <property type="nucleotide sequence ID" value="NZ_JAJEPW010000026.1"/>
</dbReference>
<dbReference type="InterPro" id="IPR010982">
    <property type="entry name" value="Lambda_DNA-bd_dom_sf"/>
</dbReference>
<evidence type="ECO:0000259" key="2">
    <source>
        <dbReference type="PROSITE" id="PS50943"/>
    </source>
</evidence>
<feature type="domain" description="HTH cro/C1-type" evidence="2">
    <location>
        <begin position="19"/>
        <end position="73"/>
    </location>
</feature>
<keyword evidence="1" id="KW-0238">DNA-binding</keyword>
<dbReference type="PROSITE" id="PS50943">
    <property type="entry name" value="HTH_CROC1"/>
    <property type="match status" value="1"/>
</dbReference>
<dbReference type="InterPro" id="IPR001387">
    <property type="entry name" value="Cro/C1-type_HTH"/>
</dbReference>
<sequence length="119" mass="13816">MKNEKSERKFDFRPMGLAIKKAREKKGMTQEQLADIIGRDTRTVMYHENDGQHPSLDIFYQLATMFDLSVDEYFYPDMGADEAAKKRINIQLNSLNESELRLVEGIINAIIENRETEEA</sequence>
<dbReference type="AlphaFoldDB" id="A0AAE3DDB1"/>
<dbReference type="CDD" id="cd00093">
    <property type="entry name" value="HTH_XRE"/>
    <property type="match status" value="1"/>
</dbReference>
<protein>
    <submittedName>
        <fullName evidence="3">Helix-turn-helix domain-containing protein</fullName>
    </submittedName>
</protein>
<dbReference type="SMART" id="SM00530">
    <property type="entry name" value="HTH_XRE"/>
    <property type="match status" value="1"/>
</dbReference>
<dbReference type="PANTHER" id="PTHR46558:SF4">
    <property type="entry name" value="DNA-BIDING PHAGE PROTEIN"/>
    <property type="match status" value="1"/>
</dbReference>
<dbReference type="GO" id="GO:0003677">
    <property type="term" value="F:DNA binding"/>
    <property type="evidence" value="ECO:0007669"/>
    <property type="project" value="UniProtKB-KW"/>
</dbReference>
<dbReference type="Pfam" id="PF01381">
    <property type="entry name" value="HTH_3"/>
    <property type="match status" value="1"/>
</dbReference>